<accession>A0AAQ3M6B2</accession>
<reference evidence="2 3" key="1">
    <citation type="submission" date="2023-11" db="EMBL/GenBank/DDBJ databases">
        <title>An acidophilic fungus is an integral part of prey digestion in a carnivorous sundew plant.</title>
        <authorList>
            <person name="Tsai I.J."/>
        </authorList>
    </citation>
    <scope>NUCLEOTIDE SEQUENCE [LARGE SCALE GENOMIC DNA]</scope>
    <source>
        <strain evidence="2">169a</strain>
    </source>
</reference>
<keyword evidence="1" id="KW-0732">Signal</keyword>
<dbReference type="Proteomes" id="UP001303373">
    <property type="component" value="Chromosome 5"/>
</dbReference>
<dbReference type="EMBL" id="CP138584">
    <property type="protein sequence ID" value="WPH00908.1"/>
    <property type="molecule type" value="Genomic_DNA"/>
</dbReference>
<gene>
    <name evidence="2" type="ORF">R9X50_00374200</name>
</gene>
<dbReference type="AlphaFoldDB" id="A0AAQ3M6B2"/>
<evidence type="ECO:0000313" key="2">
    <source>
        <dbReference type="EMBL" id="WPH00908.1"/>
    </source>
</evidence>
<organism evidence="2 3">
    <name type="scientific">Acrodontium crateriforme</name>
    <dbReference type="NCBI Taxonomy" id="150365"/>
    <lineage>
        <taxon>Eukaryota</taxon>
        <taxon>Fungi</taxon>
        <taxon>Dikarya</taxon>
        <taxon>Ascomycota</taxon>
        <taxon>Pezizomycotina</taxon>
        <taxon>Dothideomycetes</taxon>
        <taxon>Dothideomycetidae</taxon>
        <taxon>Mycosphaerellales</taxon>
        <taxon>Teratosphaeriaceae</taxon>
        <taxon>Acrodontium</taxon>
    </lineage>
</organism>
<sequence>MKSLRVLLLASLATSTELSNRQVQCSSLDAHDSTGALDFDAPCNAATAIKYQCIWGAAGYSAIRSNNGGSLTDLENGGAAAFSNISQQVCICQSQFFDQWQGCEDCAEAHGAAEWETTYGSSSWVPESVIQSFSASYCAANVTPTVGFANAQLSAVENYASSQSRASVSFSDPIGSLTAVSWYYKPKITGSQAWVLAQATETVSSGASTETTLSGSEATSDGQIVATTPPQLAVSVTAHASTSSSGIAGQETAALAGVIAVAGFALLL</sequence>
<keyword evidence="3" id="KW-1185">Reference proteome</keyword>
<proteinExistence type="predicted"/>
<protein>
    <submittedName>
        <fullName evidence="2">Uncharacterized protein</fullName>
    </submittedName>
</protein>
<evidence type="ECO:0000313" key="3">
    <source>
        <dbReference type="Proteomes" id="UP001303373"/>
    </source>
</evidence>
<feature type="signal peptide" evidence="1">
    <location>
        <begin position="1"/>
        <end position="18"/>
    </location>
</feature>
<feature type="chain" id="PRO_5042831679" evidence="1">
    <location>
        <begin position="19"/>
        <end position="268"/>
    </location>
</feature>
<evidence type="ECO:0000256" key="1">
    <source>
        <dbReference type="SAM" id="SignalP"/>
    </source>
</evidence>
<name>A0AAQ3M6B2_9PEZI</name>